<protein>
    <submittedName>
        <fullName evidence="1">U32 family peptidase</fullName>
    </submittedName>
</protein>
<evidence type="ECO:0000313" key="2">
    <source>
        <dbReference type="Proteomes" id="UP000242645"/>
    </source>
</evidence>
<evidence type="ECO:0000313" key="1">
    <source>
        <dbReference type="EMBL" id="BAV92218.1"/>
    </source>
</evidence>
<dbReference type="Proteomes" id="UP000242645">
    <property type="component" value="Chromosome"/>
</dbReference>
<sequence length="695" mass="77756">MTEHSAQTPPRTPPEILAPAGDIDSFLAALAAGADAVYVGLKHFSARMQAENFSLTELSRLTDLAHAEQRRVYVTMNTLLKPSEIKAAYRLLVRLVRQARPDGLIIQDMGMLDLARQAGFEKGLFLSTLANVTHPRALIAARCCGADRVILPRELSIDEIRMMDAACPDGLNLECFVHGALCYCVSGRCWWSSYMGGKSGLRGYCVQPCRRLYSQGISAVRRHEHKRIPEDIYHHERRKASGGKGREGRFFSCLDLSLDVLTKTLLGMRRLVSWKIEGRKKGPYYVYHVVTAYRMLRADASDPKARKMAQELLQMALGRPLTRANFLPAKERVPTDPGGQTSSGLLAGKINMTQNRSVLLKPHFDLLPGDCLRVGVEDETWHATLPVTRRVPKAGTLTLRTAKHKTPKNGTPVFLIDRRDPQLAAAIASWQAKLREVQGRPAKAVDASPRLSMPVRSAPQPDMLLRASVPRGRETRFSRKFETALWLSLRSAALSRTVVSRVVWWLPPVVWPEEEDSLARRIEHLRRDGARRFVCNAPWQRCFFPDQSDSVQLLAGPFCGAANAAALGVLRKMGFAAAFVSLELARDDLLALPRQSPLPLGLVLTGFWPVGISRFGLLGIKTDMPFVSPKGEMFWARRYGANIWLYPGWPLDLTEKRKELVDAGYSFFAHIEEHTPHGLPESRRQAFFNYDGQLL</sequence>
<dbReference type="InterPro" id="IPR051454">
    <property type="entry name" value="RNA/ubiquinone_mod_enzymes"/>
</dbReference>
<proteinExistence type="predicted"/>
<dbReference type="PANTHER" id="PTHR30217">
    <property type="entry name" value="PEPTIDASE U32 FAMILY"/>
    <property type="match status" value="1"/>
</dbReference>
<dbReference type="RefSeq" id="WP_096399730.1">
    <property type="nucleotide sequence ID" value="NZ_AP017368.1"/>
</dbReference>
<accession>A0A1J1DQX2</accession>
<dbReference type="InterPro" id="IPR001539">
    <property type="entry name" value="Peptidase_U32"/>
</dbReference>
<name>A0A1J1DQX2_9BACT</name>
<dbReference type="PANTHER" id="PTHR30217:SF10">
    <property type="entry name" value="23S RRNA 5-HYDROXYCYTIDINE C2501 SYNTHASE"/>
    <property type="match status" value="1"/>
</dbReference>
<dbReference type="Pfam" id="PF01136">
    <property type="entry name" value="Peptidase_U32"/>
    <property type="match status" value="1"/>
</dbReference>
<organism evidence="1 2">
    <name type="scientific">Candidatus Desulfovibrio trichonymphae</name>
    <dbReference type="NCBI Taxonomy" id="1725232"/>
    <lineage>
        <taxon>Bacteria</taxon>
        <taxon>Pseudomonadati</taxon>
        <taxon>Thermodesulfobacteriota</taxon>
        <taxon>Desulfovibrionia</taxon>
        <taxon>Desulfovibrionales</taxon>
        <taxon>Desulfovibrionaceae</taxon>
        <taxon>Desulfovibrio</taxon>
    </lineage>
</organism>
<keyword evidence="2" id="KW-1185">Reference proteome</keyword>
<dbReference type="AlphaFoldDB" id="A0A1J1DQX2"/>
<dbReference type="KEGG" id="dtr:RSDT_0706"/>
<dbReference type="OrthoDB" id="9807498at2"/>
<reference evidence="1 2" key="1">
    <citation type="journal article" date="2017" name="ISME J.">
        <title>Genome of 'Ca. Desulfovibrio trichonymphae', an H2-oxidizing bacterium in a tripartite symbiotic system within a protist cell in the termite gut.</title>
        <authorList>
            <person name="Kuwahara H."/>
            <person name="Yuki M."/>
            <person name="Izawa K."/>
            <person name="Ohkuma M."/>
            <person name="Hongoh Y."/>
        </authorList>
    </citation>
    <scope>NUCLEOTIDE SEQUENCE [LARGE SCALE GENOMIC DNA]</scope>
    <source>
        <strain evidence="1 2">Rs-N31</strain>
    </source>
</reference>
<gene>
    <name evidence="1" type="ORF">RSDT_0706</name>
</gene>
<dbReference type="EMBL" id="AP017368">
    <property type="protein sequence ID" value="BAV92218.1"/>
    <property type="molecule type" value="Genomic_DNA"/>
</dbReference>